<feature type="domain" description="HNH nuclease" evidence="1">
    <location>
        <begin position="141"/>
        <end position="194"/>
    </location>
</feature>
<dbReference type="Proteomes" id="UP001387447">
    <property type="component" value="Unassembled WGS sequence"/>
</dbReference>
<accession>A0ABU9EP78</accession>
<keyword evidence="3" id="KW-1185">Reference proteome</keyword>
<protein>
    <submittedName>
        <fullName evidence="2">Group II intron maturase-specific domain-containing protein</fullName>
    </submittedName>
</protein>
<dbReference type="SMART" id="SM00507">
    <property type="entry name" value="HNHc"/>
    <property type="match status" value="1"/>
</dbReference>
<dbReference type="Pfam" id="PF01844">
    <property type="entry name" value="HNH"/>
    <property type="match status" value="1"/>
</dbReference>
<comment type="caution">
    <text evidence="2">The sequence shown here is derived from an EMBL/GenBank/DDBJ whole genome shotgun (WGS) entry which is preliminary data.</text>
</comment>
<dbReference type="InterPro" id="IPR002711">
    <property type="entry name" value="HNH"/>
</dbReference>
<dbReference type="CDD" id="cd00085">
    <property type="entry name" value="HNHc"/>
    <property type="match status" value="1"/>
</dbReference>
<dbReference type="EMBL" id="JBBWYZ010000016">
    <property type="protein sequence ID" value="MEK9513743.1"/>
    <property type="molecule type" value="Genomic_DNA"/>
</dbReference>
<evidence type="ECO:0000313" key="2">
    <source>
        <dbReference type="EMBL" id="MEK9513743.1"/>
    </source>
</evidence>
<sequence>MIKDVIKQHKTSPQLTLRSQLNLMIQGWSNYYSRVVSSETFRKLDYIIWEMLRAWTISRCGRANLHEKLRNYFRNETVKLSNGKTRHESWLFKANDGTTLWQHDWTPLVRHTLTRPEATPYDGNWTYWATRKGQATDTPNRVAKLLKKQKGKCTWCGQYFTPSDIAEVDHIVPRSQGGKDEYKNLQLLHRHTRDDKTALDEERLLYS</sequence>
<dbReference type="Gene3D" id="1.10.30.50">
    <property type="match status" value="1"/>
</dbReference>
<gene>
    <name evidence="2" type="ORF">AAEJ74_19250</name>
</gene>
<organism evidence="2 3">
    <name type="scientific">Limnospira fusiformis PMC 851.14</name>
    <dbReference type="NCBI Taxonomy" id="2219512"/>
    <lineage>
        <taxon>Bacteria</taxon>
        <taxon>Bacillati</taxon>
        <taxon>Cyanobacteriota</taxon>
        <taxon>Cyanophyceae</taxon>
        <taxon>Oscillatoriophycideae</taxon>
        <taxon>Oscillatoriales</taxon>
        <taxon>Sirenicapillariaceae</taxon>
        <taxon>Limnospira</taxon>
    </lineage>
</organism>
<dbReference type="InterPro" id="IPR013597">
    <property type="entry name" value="Mat_intron_G2"/>
</dbReference>
<dbReference type="Pfam" id="PF08388">
    <property type="entry name" value="GIIM"/>
    <property type="match status" value="1"/>
</dbReference>
<evidence type="ECO:0000313" key="3">
    <source>
        <dbReference type="Proteomes" id="UP001387447"/>
    </source>
</evidence>
<evidence type="ECO:0000259" key="1">
    <source>
        <dbReference type="SMART" id="SM00507"/>
    </source>
</evidence>
<proteinExistence type="predicted"/>
<dbReference type="RefSeq" id="WP_006623649.1">
    <property type="nucleotide sequence ID" value="NZ_JBBWYZ010000016.1"/>
</dbReference>
<dbReference type="InterPro" id="IPR003615">
    <property type="entry name" value="HNH_nuc"/>
</dbReference>
<reference evidence="2 3" key="1">
    <citation type="journal article" date="2024" name="Front. Microbiol.">
        <title>Transcriptomic insights into the dominance of two phototrophs throughout the water column of a tropical hypersaline-alkaline crater lake (Dziani Dzaha, Mayotte).</title>
        <authorList>
            <person name="Duperron S."/>
            <person name="Halary S."/>
            <person name="Bouly J.-P."/>
            <person name="Roussel T."/>
            <person name="Hugoni M."/>
            <person name="Bruto M."/>
            <person name="Oger P."/>
            <person name="Duval C."/>
            <person name="Woo A."/>
            <person name="Jezequiel D."/>
            <person name="Ader M."/>
            <person name="Leboulanger C."/>
            <person name="Agogue H."/>
            <person name="Grossi V."/>
            <person name="Trousselier M."/>
            <person name="Bernard C."/>
        </authorList>
    </citation>
    <scope>NUCLEOTIDE SEQUENCE [LARGE SCALE GENOMIC DNA]</scope>
    <source>
        <strain evidence="2 3">PMC 851.14</strain>
    </source>
</reference>
<name>A0ABU9EP78_LIMFS</name>